<proteinExistence type="inferred from homology"/>
<feature type="transmembrane region" description="Helical" evidence="8">
    <location>
        <begin position="2538"/>
        <end position="2563"/>
    </location>
</feature>
<comment type="caution">
    <text evidence="10">The sequence shown here is derived from an EMBL/GenBank/DDBJ whole genome shotgun (WGS) entry which is preliminary data.</text>
</comment>
<dbReference type="PANTHER" id="PTHR30572:SF4">
    <property type="entry name" value="ABC TRANSPORTER PERMEASE YTRF"/>
    <property type="match status" value="1"/>
</dbReference>
<dbReference type="OrthoDB" id="403889at2"/>
<evidence type="ECO:0000256" key="8">
    <source>
        <dbReference type="SAM" id="Phobius"/>
    </source>
</evidence>
<dbReference type="Pfam" id="PF02687">
    <property type="entry name" value="FtsX"/>
    <property type="match status" value="2"/>
</dbReference>
<keyword evidence="5 8" id="KW-0472">Membrane</keyword>
<evidence type="ECO:0000256" key="1">
    <source>
        <dbReference type="ARBA" id="ARBA00004651"/>
    </source>
</evidence>
<keyword evidence="11" id="KW-1185">Reference proteome</keyword>
<keyword evidence="3 8" id="KW-0812">Transmembrane</keyword>
<accession>A0A4R7UEB6</accession>
<sequence>MWNLFKEVFRSLFKNKVIVIGLSLLIFLTAGIFTVLYDSTKAMRNQFNTYKKLSVNHDLTVDFNLPSSGTTFNDGYYINGYSKVDGGSSYDKGIKYVADDAFNEKNIIDFASIKDRYIDISTFFKQAPLRHKYILKNDFAAIYNTYNFSNSDNQNTNVISLDFNDDDKKIFFHKDFNLKLYQKDQNQNYIVAKNSVNLNQTSQFHFDKTYTLSDISYISSQNNDEMYISQLATLYINATTKELTFDFIKGRDWKYNNAVIEISNDKLANLLSLKQLASNTEIYELDKNRIPTLYIKNQNDDISSYINKKLKNNVLYTDLFSEPNKTVDYDEKFTFEKGKSYNIPLSWAKIQRSETFFLRKVYDTTFDSKNAQNWTGSYKTFMENQIRDHGDLPKNLKHFSYWEKEILIYNIPFIYNENTKKIQRDNKELIKQQNPSVSNNEILKTKLSLADNIYQPKLFKKDLFQLRDKQTIAQMENIKTDNQDAFKNLINKNILPERFQIIKDGALNVIKQNIYNFVKSKVGEQNVGIRQSITIDSFQEGDDGKKVYHFVNLGDNNHIVDDIQNNINKLIEEQKQPTEINRASTDISAYFKTKEINPYISSVILNSLSINILPYHEYVKPVYEFANIEFVNETNGNTNLIKNGKIYNLTRYQGNENLSPEKYNKFSGLGGSWLNGYFVILKPIYDTTNNNIIKWKNVHIDGFQNGGIPKDKLLEYLTQNSLSLMTQLNPNSWVEKSETYSNSVYLPFGYSAPNVDIINQALTEKTLTLGVERIEKALLNTDLVKLGFISKDSIYALTQAVSVAFDKNDFASVFSSGAVNLNILPKMILDGLYELSHNTNKDYFRQILTEILEKIYQLIDEAEQKQVNVADYIGGEINKLLNFINLLTGNNFSNITNLPSLLKISRDPKLFVKLLINLVNTIDFKKFTDLTENFFKTEYNKLSPNPEFPNDRNKDVQRKLSIYEIIIALLKSIDQNSFKQVINAILDNIDTNVLLNFNDKNNLFVLLFGDLFKPITAILDKINAYKNDDKLSFKNIIDGIKFIINDFDLNIFISTLESNLKVTIVPVERQELDISKNVIHIKGYQALTYLNDEDIIYSIFKSLFSVSGSNKKFKDEISKMFNLSNKGTSFEIGDNQYITIPSKDNNKLDFFDLLNTQNNTSKQSDASTNNNNNNSTTRVSQNSRIENIENFIRNFATLNEINWNNAPDNVRSTGLLLFGIKNFEQTWDKNKIDKEIAPWIKIINSLTPYNNDGIKTENSLAKLSEELTNRSPNLDSNIILSLSQSLLSKLIVQKQVGYNYLYDILPLIRIWLKIYSTQSLGTYEERNKFANDLLKLANNSGVITSFNDFNLFQPSAQNIARSNETNFGISRSLANPEKMRDLFFKKDINNKYLNPQLQSLVTNNPLFTNFLDINSYDITKSISYIASSAKYLSFDPEITTYQDIKIKYKNIFATFIDLFINNIVTPDFYNHINTLNLLLKDYELSYYKLDRLGVSEVLLNPILRKQNPQVLIWMLADTNNIGAAAENNSNLEYFLSNKIINFESLINQDKEKVYEFIRYFFPEKIGTIGLEKDFIFEIAIDNDFFVKIGEEVTQKPEFYKFFGINLGDTLLKLIHSLTNLNKINNILVFNQVSSYIAKVNYAFLSRNNKEIYNGTIPDDPILMNKLLKNLPNKYKINVNGSEYLIVGSDITFDYFYPVLDENNLQVNTNSQAVVYVNDKGFDRIRQAYQGTLVKEYLTVKNVTSSHLNNFQLRNEIEKVVQENIDDPTKLKRTYLYNEIDPINPERSIRISSIEIMITSLTFVSNVILAGLILLVTVSIIFIIKRYIANKNKVIGILVAQGYTPLQIAMSMTIFAFFTILTGDILGYITGFLLQSSAIRILDNYWTVPIQTLNFSAVSLLINIIVPLIAMSILIILISLRALRYKSIDLMSGIVEVSTGKTYRKWAKLFQKRNIKTKFGASLIFNSFWKLSSFGISIILATITTSFGFATFGVFDKAIQKTYQNRKYNYKIDLITPTDEGGVFRPLNPNDIKNNLYVPVGNISELNSFNSDYFKAGYSSAININDANGKPTNKDGHLITQFSINIKINSSIQIDPFNIVYQSLPDVQKARILQTRDKVGFALTHTQENVPFINKNGKLTNQVDYDKAHQLGIEKFFLYVPNKTSIIEGRFYQMQWSDSDQKYNFNIIKTGSQTRNEYREFLVKGYQKLAKNNNIHDFFIIFNGLYLNPQYDETYTYVDSDYKKEKIRLYGYRPNSKLIQITSESNENLLKDINDEFSNKNNDTSKDIPLIINYVSAHKFHLSIGSRISLTASNLTNRYQTKFNETIGINPPQVKSYNFIVRAINPTFINNEFIIPKAAADQIIGLDTLVSKEFSNQDNDLYKFNGILSSNPLPLQILWSANLYSVPGYSASISSLSTKSITDKDKENLFDGIFGSIKTVENTKVNGALATLGYSDEQIAKFLDPNFNPKTVIDPNDPNENEETRIKKNYDKIRQKPDDAIERFAKIFDEQIYIPAAYTLDAKSIEILFTQTIAKTVQIIVTIVTILSFLISILILIIISTILINENEKNIAIWAIQGYNRKEKIKMFFGIYIPFILISIIISIPIAFGVMVLFGSILTTGASIAVPLAVTPLNILLTSLIVFGVFIITAILSWWNINKIKAIDLLKGK</sequence>
<dbReference type="InterPro" id="IPR003838">
    <property type="entry name" value="ABC3_permease_C"/>
</dbReference>
<feature type="domain" description="ABC3 transporter permease C-terminal" evidence="9">
    <location>
        <begin position="2542"/>
        <end position="2659"/>
    </location>
</feature>
<dbReference type="Proteomes" id="UP000295757">
    <property type="component" value="Unassembled WGS sequence"/>
</dbReference>
<comment type="subcellular location">
    <subcellularLocation>
        <location evidence="1">Cell membrane</location>
        <topology evidence="1">Multi-pass membrane protein</topology>
    </subcellularLocation>
</comment>
<keyword evidence="4 8" id="KW-1133">Transmembrane helix</keyword>
<dbReference type="RefSeq" id="WP_134110687.1">
    <property type="nucleotide sequence ID" value="NZ_SOCN01000001.1"/>
</dbReference>
<evidence type="ECO:0000256" key="6">
    <source>
        <dbReference type="ARBA" id="ARBA00038076"/>
    </source>
</evidence>
<dbReference type="GO" id="GO:0005886">
    <property type="term" value="C:plasma membrane"/>
    <property type="evidence" value="ECO:0007669"/>
    <property type="project" value="UniProtKB-SubCell"/>
</dbReference>
<feature type="region of interest" description="Disordered" evidence="7">
    <location>
        <begin position="1160"/>
        <end position="1182"/>
    </location>
</feature>
<evidence type="ECO:0000256" key="4">
    <source>
        <dbReference type="ARBA" id="ARBA00022989"/>
    </source>
</evidence>
<dbReference type="InterPro" id="IPR050250">
    <property type="entry name" value="Macrolide_Exporter_MacB"/>
</dbReference>
<dbReference type="GO" id="GO:0022857">
    <property type="term" value="F:transmembrane transporter activity"/>
    <property type="evidence" value="ECO:0007669"/>
    <property type="project" value="TreeGrafter"/>
</dbReference>
<evidence type="ECO:0000259" key="9">
    <source>
        <dbReference type="Pfam" id="PF02687"/>
    </source>
</evidence>
<gene>
    <name evidence="10" type="ORF">BCF59_0381</name>
</gene>
<dbReference type="PANTHER" id="PTHR30572">
    <property type="entry name" value="MEMBRANE COMPONENT OF TRANSPORTER-RELATED"/>
    <property type="match status" value="1"/>
</dbReference>
<protein>
    <submittedName>
        <fullName evidence="10">ABC-type antimicrobial peptide transport system permease subunit</fullName>
    </submittedName>
</protein>
<feature type="transmembrane region" description="Helical" evidence="8">
    <location>
        <begin position="2584"/>
        <end position="2614"/>
    </location>
</feature>
<evidence type="ECO:0000256" key="7">
    <source>
        <dbReference type="SAM" id="MobiDB-lite"/>
    </source>
</evidence>
<reference evidence="10 11" key="1">
    <citation type="submission" date="2019-03" db="EMBL/GenBank/DDBJ databases">
        <title>Genomic Encyclopedia of Archaeal and Bacterial Type Strains, Phase II (KMG-II): from individual species to whole genera.</title>
        <authorList>
            <person name="Goeker M."/>
        </authorList>
    </citation>
    <scope>NUCLEOTIDE SEQUENCE [LARGE SCALE GENOMIC DNA]</scope>
    <source>
        <strain evidence="10 11">ATCC 35214</strain>
    </source>
</reference>
<feature type="compositionally biased region" description="Low complexity" evidence="7">
    <location>
        <begin position="1167"/>
        <end position="1177"/>
    </location>
</feature>
<evidence type="ECO:0000313" key="11">
    <source>
        <dbReference type="Proteomes" id="UP000295757"/>
    </source>
</evidence>
<feature type="transmembrane region" description="Helical" evidence="8">
    <location>
        <begin position="17"/>
        <end position="37"/>
    </location>
</feature>
<dbReference type="EMBL" id="SOCN01000001">
    <property type="protein sequence ID" value="TDV24416.1"/>
    <property type="molecule type" value="Genomic_DNA"/>
</dbReference>
<evidence type="ECO:0000256" key="3">
    <source>
        <dbReference type="ARBA" id="ARBA00022692"/>
    </source>
</evidence>
<feature type="transmembrane region" description="Helical" evidence="8">
    <location>
        <begin position="1894"/>
        <end position="1919"/>
    </location>
</feature>
<feature type="transmembrane region" description="Helical" evidence="8">
    <location>
        <begin position="1973"/>
        <end position="1994"/>
    </location>
</feature>
<evidence type="ECO:0000256" key="5">
    <source>
        <dbReference type="ARBA" id="ARBA00023136"/>
    </source>
</evidence>
<organism evidence="10 11">
    <name type="scientific">Mycoplasmopsis mustelae</name>
    <dbReference type="NCBI Taxonomy" id="171289"/>
    <lineage>
        <taxon>Bacteria</taxon>
        <taxon>Bacillati</taxon>
        <taxon>Mycoplasmatota</taxon>
        <taxon>Mycoplasmoidales</taxon>
        <taxon>Metamycoplasmataceae</taxon>
        <taxon>Mycoplasmopsis</taxon>
    </lineage>
</organism>
<feature type="transmembrane region" description="Helical" evidence="8">
    <location>
        <begin position="1795"/>
        <end position="1823"/>
    </location>
</feature>
<keyword evidence="2" id="KW-1003">Cell membrane</keyword>
<evidence type="ECO:0000313" key="10">
    <source>
        <dbReference type="EMBL" id="TDV24416.1"/>
    </source>
</evidence>
<feature type="transmembrane region" description="Helical" evidence="8">
    <location>
        <begin position="1853"/>
        <end position="1874"/>
    </location>
</feature>
<feature type="transmembrane region" description="Helical" evidence="8">
    <location>
        <begin position="2634"/>
        <end position="2656"/>
    </location>
</feature>
<evidence type="ECO:0000256" key="2">
    <source>
        <dbReference type="ARBA" id="ARBA00022475"/>
    </source>
</evidence>
<comment type="similarity">
    <text evidence="6">Belongs to the ABC-4 integral membrane protein family.</text>
</comment>
<feature type="domain" description="ABC3 transporter permease C-terminal" evidence="9">
    <location>
        <begin position="1806"/>
        <end position="1923"/>
    </location>
</feature>
<name>A0A4R7UEB6_9BACT</name>